<evidence type="ECO:0000313" key="6">
    <source>
        <dbReference type="Proteomes" id="UP000442990"/>
    </source>
</evidence>
<accession>A0A7J5DCF3</accession>
<feature type="domain" description="HTH araC/xylS-type" evidence="4">
    <location>
        <begin position="283"/>
        <end position="364"/>
    </location>
</feature>
<dbReference type="PROSITE" id="PS01124">
    <property type="entry name" value="HTH_ARAC_FAMILY_2"/>
    <property type="match status" value="1"/>
</dbReference>
<dbReference type="GO" id="GO:0000976">
    <property type="term" value="F:transcription cis-regulatory region binding"/>
    <property type="evidence" value="ECO:0007669"/>
    <property type="project" value="TreeGrafter"/>
</dbReference>
<evidence type="ECO:0000256" key="3">
    <source>
        <dbReference type="ARBA" id="ARBA00023163"/>
    </source>
</evidence>
<evidence type="ECO:0000313" key="5">
    <source>
        <dbReference type="EMBL" id="KAB1986484.1"/>
    </source>
</evidence>
<evidence type="ECO:0000256" key="2">
    <source>
        <dbReference type="ARBA" id="ARBA00023125"/>
    </source>
</evidence>
<protein>
    <submittedName>
        <fullName evidence="5">AraC family transcriptional regulator</fullName>
    </submittedName>
</protein>
<dbReference type="PANTHER" id="PTHR47894">
    <property type="entry name" value="HTH-TYPE TRANSCRIPTIONAL REGULATOR GADX"/>
    <property type="match status" value="1"/>
</dbReference>
<organism evidence="5 6">
    <name type="scientific">Streptomyces triticiradicis</name>
    <dbReference type="NCBI Taxonomy" id="2651189"/>
    <lineage>
        <taxon>Bacteria</taxon>
        <taxon>Bacillati</taxon>
        <taxon>Actinomycetota</taxon>
        <taxon>Actinomycetes</taxon>
        <taxon>Kitasatosporales</taxon>
        <taxon>Streptomycetaceae</taxon>
        <taxon>Streptomyces</taxon>
    </lineage>
</organism>
<dbReference type="InterPro" id="IPR020449">
    <property type="entry name" value="Tscrpt_reg_AraC-type_HTH"/>
</dbReference>
<evidence type="ECO:0000256" key="1">
    <source>
        <dbReference type="ARBA" id="ARBA00023015"/>
    </source>
</evidence>
<dbReference type="GO" id="GO:0003700">
    <property type="term" value="F:DNA-binding transcription factor activity"/>
    <property type="evidence" value="ECO:0007669"/>
    <property type="project" value="InterPro"/>
</dbReference>
<gene>
    <name evidence="5" type="ORF">F8144_22655</name>
</gene>
<dbReference type="GO" id="GO:0005829">
    <property type="term" value="C:cytosol"/>
    <property type="evidence" value="ECO:0007669"/>
    <property type="project" value="TreeGrafter"/>
</dbReference>
<reference evidence="5 6" key="1">
    <citation type="submission" date="2019-09" db="EMBL/GenBank/DDBJ databases">
        <title>Isolation and identification of active actinomycetes.</title>
        <authorList>
            <person name="Yu Z."/>
            <person name="Han C."/>
            <person name="Yu B."/>
        </authorList>
    </citation>
    <scope>NUCLEOTIDE SEQUENCE [LARGE SCALE GENOMIC DNA]</scope>
    <source>
        <strain evidence="5 6">NEAU-H2</strain>
    </source>
</reference>
<comment type="caution">
    <text evidence="5">The sequence shown here is derived from an EMBL/GenBank/DDBJ whole genome shotgun (WGS) entry which is preliminary data.</text>
</comment>
<dbReference type="Proteomes" id="UP000442990">
    <property type="component" value="Unassembled WGS sequence"/>
</dbReference>
<dbReference type="Pfam" id="PF12625">
    <property type="entry name" value="Arabinose_bd"/>
    <property type="match status" value="1"/>
</dbReference>
<evidence type="ECO:0000259" key="4">
    <source>
        <dbReference type="PROSITE" id="PS01124"/>
    </source>
</evidence>
<dbReference type="InterPro" id="IPR018060">
    <property type="entry name" value="HTH_AraC"/>
</dbReference>
<dbReference type="SMART" id="SM00342">
    <property type="entry name" value="HTH_ARAC"/>
    <property type="match status" value="1"/>
</dbReference>
<sequence length="374" mass="40463">MLGGLAVLVPGNGGHPVGRSGHRAVTDEVSTTPGLFNRGIAGVRAMVDVGVERGVAVPACLVGSGVDENALADDAAHVRAWQELTVAQNLVRATGDAPGLGLEVGSRIPLRTYSVLGFALLASPTLREAAAVGLRYLELTFAMVGIHLQEDGNEVRLILDDGLVPPPVRHFFIEREIANIRAILDTIVGRPFTPLRLDLRFPRPEESAPYKVFDDVPIAFGAPRNAIVTLAAVLEQSLPQADQHTMQVCERECRLLLARRTDTGFAVRARELLMQWPDGIPDMGAVAAALHLSTRTLHRRLAVEDTSYRRLVDAARHARAVEMLSDLGLGVDQIAVRLGYADAAAFIRAFRRWTGATPGAYRTRSVRNLPRSHA</sequence>
<name>A0A7J5DCF3_9ACTN</name>
<keyword evidence="2" id="KW-0238">DNA-binding</keyword>
<keyword evidence="6" id="KW-1185">Reference proteome</keyword>
<dbReference type="AlphaFoldDB" id="A0A7J5DCF3"/>
<dbReference type="Gene3D" id="1.10.10.60">
    <property type="entry name" value="Homeodomain-like"/>
    <property type="match status" value="1"/>
</dbReference>
<dbReference type="PANTHER" id="PTHR47894:SF1">
    <property type="entry name" value="HTH-TYPE TRANSCRIPTIONAL REGULATOR VQSM"/>
    <property type="match status" value="1"/>
</dbReference>
<keyword evidence="3" id="KW-0804">Transcription</keyword>
<dbReference type="PRINTS" id="PR00032">
    <property type="entry name" value="HTHARAC"/>
</dbReference>
<dbReference type="SUPFAM" id="SSF46689">
    <property type="entry name" value="Homeodomain-like"/>
    <property type="match status" value="1"/>
</dbReference>
<dbReference type="InterPro" id="IPR032687">
    <property type="entry name" value="AraC-type_N"/>
</dbReference>
<keyword evidence="1" id="KW-0805">Transcription regulation</keyword>
<dbReference type="Pfam" id="PF12833">
    <property type="entry name" value="HTH_18"/>
    <property type="match status" value="1"/>
</dbReference>
<dbReference type="InterPro" id="IPR009057">
    <property type="entry name" value="Homeodomain-like_sf"/>
</dbReference>
<proteinExistence type="predicted"/>
<dbReference type="EMBL" id="WBKG01000019">
    <property type="protein sequence ID" value="KAB1986484.1"/>
    <property type="molecule type" value="Genomic_DNA"/>
</dbReference>